<accession>A0A5M3YZW9</accession>
<reference evidence="1 2" key="1">
    <citation type="submission" date="2020-01" db="EMBL/GenBank/DDBJ databases">
        <title>Aspergillus terreus IFO 6365 whole genome shotgun sequence.</title>
        <authorList>
            <person name="Kanamasa S."/>
            <person name="Takahashi H."/>
        </authorList>
    </citation>
    <scope>NUCLEOTIDE SEQUENCE [LARGE SCALE GENOMIC DNA]</scope>
    <source>
        <strain evidence="1 2">IFO 6365</strain>
    </source>
</reference>
<keyword evidence="2" id="KW-1185">Reference proteome</keyword>
<gene>
    <name evidence="1" type="ORF">ATEIFO6365_0011051300</name>
</gene>
<evidence type="ECO:0000313" key="1">
    <source>
        <dbReference type="EMBL" id="GFF20244.1"/>
    </source>
</evidence>
<dbReference type="EMBL" id="BLJY01000011">
    <property type="protein sequence ID" value="GFF20244.1"/>
    <property type="molecule type" value="Genomic_DNA"/>
</dbReference>
<dbReference type="InterPro" id="IPR046536">
    <property type="entry name" value="DUF6601"/>
</dbReference>
<proteinExistence type="predicted"/>
<organism evidence="1 2">
    <name type="scientific">Aspergillus terreus</name>
    <dbReference type="NCBI Taxonomy" id="33178"/>
    <lineage>
        <taxon>Eukaryota</taxon>
        <taxon>Fungi</taxon>
        <taxon>Dikarya</taxon>
        <taxon>Ascomycota</taxon>
        <taxon>Pezizomycotina</taxon>
        <taxon>Eurotiomycetes</taxon>
        <taxon>Eurotiomycetidae</taxon>
        <taxon>Eurotiales</taxon>
        <taxon>Aspergillaceae</taxon>
        <taxon>Aspergillus</taxon>
        <taxon>Aspergillus subgen. Circumdati</taxon>
    </lineage>
</organism>
<protein>
    <submittedName>
        <fullName evidence="1">Uncharacterized protein</fullName>
    </submittedName>
</protein>
<dbReference type="VEuPathDB" id="FungiDB:ATEG_04242"/>
<sequence>MTPSTPLKTNILETTGASSTGDGLPACYRGPYGIDVPSKNVDQFLVRELSLGKLEVLKHLWYAGAVRSAKPLHVQLLIGREIVITERMDLHLLWTNDRKLFVKPLPCFLLEPGFWTAYLCCQPGCECVPPARESQNSNKNVNSAKGWGLQQNVIDSNNDSSEKEIPALVECSKRKLWKSAMGFLYSYICLISYESDFNIAADKGLLPRRLIGSPSAWEGWKKLASEVLSRDDRKLIHPRFLRGELRLARLDTLHRWTQMPPFEPYLRHYWNYGSLFRENITFLATATIFIALVLTAMQVGLATEQLRQSKNFMAASYGFTVFAILGPLCAFGLMIIEALWHFLKDLPKLQRISGKRRMTVPSGPGEMPV</sequence>
<evidence type="ECO:0000313" key="2">
    <source>
        <dbReference type="Proteomes" id="UP000452235"/>
    </source>
</evidence>
<dbReference type="Pfam" id="PF20246">
    <property type="entry name" value="DUF6601"/>
    <property type="match status" value="1"/>
</dbReference>
<dbReference type="OrthoDB" id="5086500at2759"/>
<dbReference type="Proteomes" id="UP000452235">
    <property type="component" value="Unassembled WGS sequence"/>
</dbReference>
<dbReference type="AlphaFoldDB" id="A0A5M3YZW9"/>
<name>A0A5M3YZW9_ASPTE</name>
<comment type="caution">
    <text evidence="1">The sequence shown here is derived from an EMBL/GenBank/DDBJ whole genome shotgun (WGS) entry which is preliminary data.</text>
</comment>
<dbReference type="PANTHER" id="PTHR34414">
    <property type="entry name" value="HET DOMAIN-CONTAINING PROTEIN-RELATED"/>
    <property type="match status" value="1"/>
</dbReference>
<dbReference type="PANTHER" id="PTHR34414:SF1">
    <property type="entry name" value="SUBTILISIN-LIKE SERINE PROTEASE"/>
    <property type="match status" value="1"/>
</dbReference>